<accession>A0A1M7S1Z3</accession>
<gene>
    <name evidence="2" type="ORF">SAMN02745193_00770</name>
</gene>
<keyword evidence="1" id="KW-0732">Signal</keyword>
<reference evidence="3" key="1">
    <citation type="submission" date="2016-12" db="EMBL/GenBank/DDBJ databases">
        <authorList>
            <person name="Varghese N."/>
            <person name="Submissions S."/>
        </authorList>
    </citation>
    <scope>NUCLEOTIDE SEQUENCE [LARGE SCALE GENOMIC DNA]</scope>
    <source>
        <strain evidence="3">DSM 11032</strain>
    </source>
</reference>
<dbReference type="AlphaFoldDB" id="A0A1M7S1Z3"/>
<dbReference type="RefSeq" id="WP_072673346.1">
    <property type="nucleotide sequence ID" value="NZ_FRDF01000004.1"/>
</dbReference>
<dbReference type="EMBL" id="FRDF01000004">
    <property type="protein sequence ID" value="SHN52395.1"/>
    <property type="molecule type" value="Genomic_DNA"/>
</dbReference>
<organism evidence="2 3">
    <name type="scientific">Erythrobacter sanguineus</name>
    <dbReference type="NCBI Taxonomy" id="198312"/>
    <lineage>
        <taxon>Bacteria</taxon>
        <taxon>Pseudomonadati</taxon>
        <taxon>Pseudomonadota</taxon>
        <taxon>Alphaproteobacteria</taxon>
        <taxon>Sphingomonadales</taxon>
        <taxon>Erythrobacteraceae</taxon>
        <taxon>Erythrobacter/Porphyrobacter group</taxon>
        <taxon>Erythrobacter</taxon>
    </lineage>
</organism>
<feature type="signal peptide" evidence="1">
    <location>
        <begin position="1"/>
        <end position="21"/>
    </location>
</feature>
<dbReference type="STRING" id="198312.SAMN02745193_00770"/>
<sequence>MSRLALIALAAGLVLPPGSLAAEAGEQPVDKVILTGGEGAGHSGRLAVNIVAGNRNQQVSSAVIAIGDVALGQDRIVQHADAGSADRATRIVLGPGAFSGLSGLASINITAGTHNQSANLAALVIGQAGALTDQQLQQTRAPIEPSGGTALAATGPNDLIAIDDDAFGQGSGVFQANLIGGERNSSANTFSLTVTASGQP</sequence>
<keyword evidence="3" id="KW-1185">Reference proteome</keyword>
<dbReference type="OrthoDB" id="7596140at2"/>
<protein>
    <recommendedName>
        <fullName evidence="4">Curlin associated repeat-containing protein</fullName>
    </recommendedName>
</protein>
<feature type="chain" id="PRO_5012929607" description="Curlin associated repeat-containing protein" evidence="1">
    <location>
        <begin position="22"/>
        <end position="200"/>
    </location>
</feature>
<evidence type="ECO:0000313" key="3">
    <source>
        <dbReference type="Proteomes" id="UP000184391"/>
    </source>
</evidence>
<name>A0A1M7S1Z3_9SPHN</name>
<evidence type="ECO:0008006" key="4">
    <source>
        <dbReference type="Google" id="ProtNLM"/>
    </source>
</evidence>
<dbReference type="Proteomes" id="UP000184391">
    <property type="component" value="Unassembled WGS sequence"/>
</dbReference>
<evidence type="ECO:0000313" key="2">
    <source>
        <dbReference type="EMBL" id="SHN52395.1"/>
    </source>
</evidence>
<evidence type="ECO:0000256" key="1">
    <source>
        <dbReference type="SAM" id="SignalP"/>
    </source>
</evidence>
<proteinExistence type="predicted"/>